<dbReference type="STRING" id="2041.AERYTH_13685"/>
<keyword evidence="2" id="KW-1185">Reference proteome</keyword>
<dbReference type="PANTHER" id="PTHR43434:SF1">
    <property type="entry name" value="PHOSPHOGLYCOLATE PHOSPHATASE"/>
    <property type="match status" value="1"/>
</dbReference>
<dbReference type="KEGG" id="aer:AERYTH_13685"/>
<dbReference type="EMBL" id="CP011502">
    <property type="protein sequence ID" value="ALX05674.1"/>
    <property type="molecule type" value="Genomic_DNA"/>
</dbReference>
<organism evidence="1 2">
    <name type="scientific">Aeromicrobium erythreum</name>
    <dbReference type="NCBI Taxonomy" id="2041"/>
    <lineage>
        <taxon>Bacteria</taxon>
        <taxon>Bacillati</taxon>
        <taxon>Actinomycetota</taxon>
        <taxon>Actinomycetes</taxon>
        <taxon>Propionibacteriales</taxon>
        <taxon>Nocardioidaceae</taxon>
        <taxon>Aeromicrobium</taxon>
    </lineage>
</organism>
<dbReference type="InterPro" id="IPR006439">
    <property type="entry name" value="HAD-SF_hydro_IA"/>
</dbReference>
<dbReference type="PATRIC" id="fig|2041.4.peg.2854"/>
<dbReference type="SUPFAM" id="SSF56784">
    <property type="entry name" value="HAD-like"/>
    <property type="match status" value="1"/>
</dbReference>
<protein>
    <recommendedName>
        <fullName evidence="3">HAD family hydrolase</fullName>
    </recommendedName>
</protein>
<dbReference type="OrthoDB" id="9800058at2"/>
<sequence>MTTPARASLTASGHVECVLFDLDGTLLDTPRAIASELAAAVGNATGTALSEEAARRLIGLPLDVMVARLAPGATLPERAEAVAEYRRRFRERIVPAAASLLYPGVLDGVAQLKDAGLSLAVVTSKYHDSAVAILDAAGICDAFSVVVGADDVQHPKPHAEHALQALRALGRDADVSVVVGDTAHDVQMARAAGMHCVGLDHGVDPAETLWAAGAHDVLSHLDALTLLLLDHAPTRT</sequence>
<name>A0A0U3T4P3_9ACTN</name>
<accession>A0A0U3T4P3</accession>
<dbReference type="GO" id="GO:0006281">
    <property type="term" value="P:DNA repair"/>
    <property type="evidence" value="ECO:0007669"/>
    <property type="project" value="TreeGrafter"/>
</dbReference>
<dbReference type="InterPro" id="IPR023198">
    <property type="entry name" value="PGP-like_dom2"/>
</dbReference>
<evidence type="ECO:0000313" key="2">
    <source>
        <dbReference type="Proteomes" id="UP000067689"/>
    </source>
</evidence>
<dbReference type="InterPro" id="IPR023214">
    <property type="entry name" value="HAD_sf"/>
</dbReference>
<dbReference type="Gene3D" id="1.10.150.240">
    <property type="entry name" value="Putative phosphatase, domain 2"/>
    <property type="match status" value="1"/>
</dbReference>
<reference evidence="1 2" key="1">
    <citation type="journal article" date="1991" name="Int. J. Syst. Bacteriol.">
        <title>Description of the erythromycin-producing bacterium Arthrobacter sp. strain NRRL B-3381 as Aeromicrobium erythreum gen. nov., sp. nov.</title>
        <authorList>
            <person name="Miller E.S."/>
            <person name="Woese C.R."/>
            <person name="Brenner S."/>
        </authorList>
    </citation>
    <scope>NUCLEOTIDE SEQUENCE [LARGE SCALE GENOMIC DNA]</scope>
    <source>
        <strain evidence="1 2">AR18</strain>
    </source>
</reference>
<gene>
    <name evidence="1" type="ORF">AERYTH_13685</name>
</gene>
<dbReference type="Pfam" id="PF13419">
    <property type="entry name" value="HAD_2"/>
    <property type="match status" value="1"/>
</dbReference>
<dbReference type="RefSeq" id="WP_067859828.1">
    <property type="nucleotide sequence ID" value="NZ_CP011502.1"/>
</dbReference>
<dbReference type="InterPro" id="IPR041492">
    <property type="entry name" value="HAD_2"/>
</dbReference>
<dbReference type="SFLD" id="SFLDG01135">
    <property type="entry name" value="C1.5.6:_HAD__Beta-PGM__Phospha"/>
    <property type="match status" value="1"/>
</dbReference>
<dbReference type="Proteomes" id="UP000067689">
    <property type="component" value="Chromosome"/>
</dbReference>
<dbReference type="SFLD" id="SFLDG01129">
    <property type="entry name" value="C1.5:_HAD__Beta-PGM__Phosphata"/>
    <property type="match status" value="1"/>
</dbReference>
<dbReference type="Gene3D" id="3.40.50.1000">
    <property type="entry name" value="HAD superfamily/HAD-like"/>
    <property type="match status" value="1"/>
</dbReference>
<dbReference type="NCBIfam" id="TIGR01509">
    <property type="entry name" value="HAD-SF-IA-v3"/>
    <property type="match status" value="1"/>
</dbReference>
<proteinExistence type="predicted"/>
<dbReference type="AlphaFoldDB" id="A0A0U3T4P3"/>
<dbReference type="PANTHER" id="PTHR43434">
    <property type="entry name" value="PHOSPHOGLYCOLATE PHOSPHATASE"/>
    <property type="match status" value="1"/>
</dbReference>
<dbReference type="GO" id="GO:0008967">
    <property type="term" value="F:phosphoglycolate phosphatase activity"/>
    <property type="evidence" value="ECO:0007669"/>
    <property type="project" value="TreeGrafter"/>
</dbReference>
<evidence type="ECO:0000313" key="1">
    <source>
        <dbReference type="EMBL" id="ALX05674.1"/>
    </source>
</evidence>
<dbReference type="SFLD" id="SFLDS00003">
    <property type="entry name" value="Haloacid_Dehalogenase"/>
    <property type="match status" value="1"/>
</dbReference>
<dbReference type="PRINTS" id="PR00413">
    <property type="entry name" value="HADHALOGNASE"/>
</dbReference>
<dbReference type="InterPro" id="IPR050155">
    <property type="entry name" value="HAD-like_hydrolase_sf"/>
</dbReference>
<dbReference type="InterPro" id="IPR036412">
    <property type="entry name" value="HAD-like_sf"/>
</dbReference>
<dbReference type="NCBIfam" id="TIGR01549">
    <property type="entry name" value="HAD-SF-IA-v1"/>
    <property type="match status" value="1"/>
</dbReference>
<evidence type="ECO:0008006" key="3">
    <source>
        <dbReference type="Google" id="ProtNLM"/>
    </source>
</evidence>